<keyword evidence="3" id="KW-1185">Reference proteome</keyword>
<feature type="region of interest" description="Disordered" evidence="1">
    <location>
        <begin position="33"/>
        <end position="52"/>
    </location>
</feature>
<dbReference type="Proteomes" id="UP001158067">
    <property type="component" value="Unassembled WGS sequence"/>
</dbReference>
<evidence type="ECO:0000313" key="2">
    <source>
        <dbReference type="EMBL" id="SMP41505.1"/>
    </source>
</evidence>
<dbReference type="EMBL" id="FXUG01000001">
    <property type="protein sequence ID" value="SMP41505.1"/>
    <property type="molecule type" value="Genomic_DNA"/>
</dbReference>
<name>A0ABY1PQA0_9BACT</name>
<proteinExistence type="predicted"/>
<comment type="caution">
    <text evidence="2">The sequence shown here is derived from an EMBL/GenBank/DDBJ whole genome shotgun (WGS) entry which is preliminary data.</text>
</comment>
<accession>A0ABY1PQA0</accession>
<reference evidence="2 3" key="1">
    <citation type="submission" date="2017-05" db="EMBL/GenBank/DDBJ databases">
        <authorList>
            <person name="Varghese N."/>
            <person name="Submissions S."/>
        </authorList>
    </citation>
    <scope>NUCLEOTIDE SEQUENCE [LARGE SCALE GENOMIC DNA]</scope>
    <source>
        <strain evidence="2 3">DSM 25457</strain>
    </source>
</reference>
<organism evidence="2 3">
    <name type="scientific">Neorhodopirellula lusitana</name>
    <dbReference type="NCBI Taxonomy" id="445327"/>
    <lineage>
        <taxon>Bacteria</taxon>
        <taxon>Pseudomonadati</taxon>
        <taxon>Planctomycetota</taxon>
        <taxon>Planctomycetia</taxon>
        <taxon>Pirellulales</taxon>
        <taxon>Pirellulaceae</taxon>
        <taxon>Neorhodopirellula</taxon>
    </lineage>
</organism>
<sequence length="80" mass="8833">MTNWSVIQYQRISSLLTIATGWRGDNEVELAPSFENRSSTTKPRTSSEMSSSWEEATALNPIDLEAVACHAHSQVTSFAT</sequence>
<evidence type="ECO:0000256" key="1">
    <source>
        <dbReference type="SAM" id="MobiDB-lite"/>
    </source>
</evidence>
<gene>
    <name evidence="2" type="ORF">SAMN06265222_101600</name>
</gene>
<feature type="compositionally biased region" description="Polar residues" evidence="1">
    <location>
        <begin position="35"/>
        <end position="52"/>
    </location>
</feature>
<protein>
    <submittedName>
        <fullName evidence="2">Uncharacterized protein</fullName>
    </submittedName>
</protein>
<evidence type="ECO:0000313" key="3">
    <source>
        <dbReference type="Proteomes" id="UP001158067"/>
    </source>
</evidence>